<comment type="caution">
    <text evidence="1">The sequence shown here is derived from an EMBL/GenBank/DDBJ whole genome shotgun (WGS) entry which is preliminary data.</text>
</comment>
<dbReference type="EMBL" id="CAJVPQ010003489">
    <property type="protein sequence ID" value="CAG8629169.1"/>
    <property type="molecule type" value="Genomic_DNA"/>
</dbReference>
<evidence type="ECO:0000313" key="2">
    <source>
        <dbReference type="Proteomes" id="UP000789570"/>
    </source>
</evidence>
<protein>
    <submittedName>
        <fullName evidence="1">6411_t:CDS:1</fullName>
    </submittedName>
</protein>
<reference evidence="1" key="1">
    <citation type="submission" date="2021-06" db="EMBL/GenBank/DDBJ databases">
        <authorList>
            <person name="Kallberg Y."/>
            <person name="Tangrot J."/>
            <person name="Rosling A."/>
        </authorList>
    </citation>
    <scope>NUCLEOTIDE SEQUENCE</scope>
    <source>
        <strain evidence="1">UK204</strain>
    </source>
</reference>
<name>A0A9N9D7E1_9GLOM</name>
<organism evidence="1 2">
    <name type="scientific">Funneliformis caledonium</name>
    <dbReference type="NCBI Taxonomy" id="1117310"/>
    <lineage>
        <taxon>Eukaryota</taxon>
        <taxon>Fungi</taxon>
        <taxon>Fungi incertae sedis</taxon>
        <taxon>Mucoromycota</taxon>
        <taxon>Glomeromycotina</taxon>
        <taxon>Glomeromycetes</taxon>
        <taxon>Glomerales</taxon>
        <taxon>Glomeraceae</taxon>
        <taxon>Funneliformis</taxon>
    </lineage>
</organism>
<dbReference type="AlphaFoldDB" id="A0A9N9D7E1"/>
<accession>A0A9N9D7E1</accession>
<gene>
    <name evidence="1" type="ORF">FCALED_LOCUS9968</name>
</gene>
<dbReference type="Proteomes" id="UP000789570">
    <property type="component" value="Unassembled WGS sequence"/>
</dbReference>
<keyword evidence="2" id="KW-1185">Reference proteome</keyword>
<proteinExistence type="predicted"/>
<sequence length="228" mass="26920">MIRNFEIAAEANNWSKACMLKIVSGYLYELAAYWFEENNDTINRWNKDRLYKKLEFYVGKFKRLLKKVESSSTLLNKYTVRLFLNGLRKNIIPFVVFSHSKNVDEAIEAAKQVESGQYYEQQSPVLTQTSESNNTIDNFTKQMKQLSLNNATLPNVLSMQFEGKSERRKPKDDRNLIKVWDKKDLEVERKRQSESRRKLNLRSRKPINEFIEVETPQIITPTLKKKVK</sequence>
<evidence type="ECO:0000313" key="1">
    <source>
        <dbReference type="EMBL" id="CAG8629169.1"/>
    </source>
</evidence>